<dbReference type="InterPro" id="IPR010627">
    <property type="entry name" value="Prepilin_pept_A24_N"/>
</dbReference>
<dbReference type="GO" id="GO:0004190">
    <property type="term" value="F:aspartic-type endopeptidase activity"/>
    <property type="evidence" value="ECO:0007669"/>
    <property type="project" value="InterPro"/>
</dbReference>
<feature type="transmembrane region" description="Helical" evidence="7">
    <location>
        <begin position="6"/>
        <end position="30"/>
    </location>
</feature>
<dbReference type="GO" id="GO:0005886">
    <property type="term" value="C:plasma membrane"/>
    <property type="evidence" value="ECO:0007669"/>
    <property type="project" value="UniProtKB-SubCell"/>
</dbReference>
<keyword evidence="3" id="KW-1003">Cell membrane</keyword>
<accession>A0A0G0KDQ2</accession>
<keyword evidence="4 7" id="KW-0812">Transmembrane</keyword>
<evidence type="ECO:0000313" key="11">
    <source>
        <dbReference type="Proteomes" id="UP000034430"/>
    </source>
</evidence>
<dbReference type="Pfam" id="PF01478">
    <property type="entry name" value="Peptidase_A24"/>
    <property type="match status" value="1"/>
</dbReference>
<reference evidence="10 11" key="1">
    <citation type="journal article" date="2015" name="Nature">
        <title>rRNA introns, odd ribosomes, and small enigmatic genomes across a large radiation of phyla.</title>
        <authorList>
            <person name="Brown C.T."/>
            <person name="Hug L.A."/>
            <person name="Thomas B.C."/>
            <person name="Sharon I."/>
            <person name="Castelle C.J."/>
            <person name="Singh A."/>
            <person name="Wilkins M.J."/>
            <person name="Williams K.H."/>
            <person name="Banfield J.F."/>
        </authorList>
    </citation>
    <scope>NUCLEOTIDE SEQUENCE [LARGE SCALE GENOMIC DNA]</scope>
</reference>
<evidence type="ECO:0000256" key="3">
    <source>
        <dbReference type="ARBA" id="ARBA00022475"/>
    </source>
</evidence>
<proteinExistence type="inferred from homology"/>
<dbReference type="Proteomes" id="UP000034430">
    <property type="component" value="Unassembled WGS sequence"/>
</dbReference>
<dbReference type="EMBL" id="LBTU01000012">
    <property type="protein sequence ID" value="KKQ47284.1"/>
    <property type="molecule type" value="Genomic_DNA"/>
</dbReference>
<keyword evidence="6 7" id="KW-0472">Membrane</keyword>
<name>A0A0G0KDQ2_9BACT</name>
<dbReference type="GO" id="GO:0006465">
    <property type="term" value="P:signal peptide processing"/>
    <property type="evidence" value="ECO:0007669"/>
    <property type="project" value="TreeGrafter"/>
</dbReference>
<feature type="domain" description="Prepilin peptidase A24 N-terminal" evidence="9">
    <location>
        <begin position="12"/>
        <end position="95"/>
    </location>
</feature>
<feature type="transmembrane region" description="Helical" evidence="7">
    <location>
        <begin position="184"/>
        <end position="206"/>
    </location>
</feature>
<evidence type="ECO:0000256" key="5">
    <source>
        <dbReference type="ARBA" id="ARBA00022989"/>
    </source>
</evidence>
<gene>
    <name evidence="10" type="ORF">US65_C0012G0007</name>
</gene>
<evidence type="ECO:0000256" key="7">
    <source>
        <dbReference type="SAM" id="Phobius"/>
    </source>
</evidence>
<evidence type="ECO:0000259" key="9">
    <source>
        <dbReference type="Pfam" id="PF06750"/>
    </source>
</evidence>
<dbReference type="Pfam" id="PF06750">
    <property type="entry name" value="A24_N_bact"/>
    <property type="match status" value="1"/>
</dbReference>
<evidence type="ECO:0000256" key="1">
    <source>
        <dbReference type="ARBA" id="ARBA00004651"/>
    </source>
</evidence>
<dbReference type="InterPro" id="IPR000045">
    <property type="entry name" value="Prepilin_IV_endopep_pep"/>
</dbReference>
<feature type="transmembrane region" description="Helical" evidence="7">
    <location>
        <begin position="100"/>
        <end position="119"/>
    </location>
</feature>
<feature type="transmembrane region" description="Helical" evidence="7">
    <location>
        <begin position="126"/>
        <end position="145"/>
    </location>
</feature>
<feature type="domain" description="Prepilin type IV endopeptidase peptidase" evidence="8">
    <location>
        <begin position="108"/>
        <end position="213"/>
    </location>
</feature>
<dbReference type="AlphaFoldDB" id="A0A0G0KDQ2"/>
<protein>
    <submittedName>
        <fullName evidence="10">Type 4 prepilin-like protein leader peptide-processing enzyme</fullName>
    </submittedName>
</protein>
<dbReference type="Gene3D" id="1.20.120.1220">
    <property type="match status" value="1"/>
</dbReference>
<comment type="subcellular location">
    <subcellularLocation>
        <location evidence="1">Cell membrane</location>
        <topology evidence="1">Multi-pass membrane protein</topology>
    </subcellularLocation>
</comment>
<dbReference type="PANTHER" id="PTHR30487">
    <property type="entry name" value="TYPE 4 PREPILIN-LIKE PROTEINS LEADER PEPTIDE-PROCESSING ENZYME"/>
    <property type="match status" value="1"/>
</dbReference>
<feature type="transmembrane region" description="Helical" evidence="7">
    <location>
        <begin position="151"/>
        <end position="172"/>
    </location>
</feature>
<evidence type="ECO:0000313" key="10">
    <source>
        <dbReference type="EMBL" id="KKQ47284.1"/>
    </source>
</evidence>
<comment type="similarity">
    <text evidence="2">Belongs to the peptidase A24 family.</text>
</comment>
<feature type="transmembrane region" description="Helical" evidence="7">
    <location>
        <begin position="76"/>
        <end position="94"/>
    </location>
</feature>
<feature type="transmembrane region" description="Helical" evidence="7">
    <location>
        <begin position="226"/>
        <end position="243"/>
    </location>
</feature>
<evidence type="ECO:0000256" key="6">
    <source>
        <dbReference type="ARBA" id="ARBA00023136"/>
    </source>
</evidence>
<dbReference type="PANTHER" id="PTHR30487:SF0">
    <property type="entry name" value="PREPILIN LEADER PEPTIDASE_N-METHYLTRANSFERASE-RELATED"/>
    <property type="match status" value="1"/>
</dbReference>
<comment type="caution">
    <text evidence="10">The sequence shown here is derived from an EMBL/GenBank/DDBJ whole genome shotgun (WGS) entry which is preliminary data.</text>
</comment>
<organism evidence="10 11">
    <name type="scientific">Candidatus Yanofskybacteria bacterium GW2011_GWC2_37_9</name>
    <dbReference type="NCBI Taxonomy" id="1619028"/>
    <lineage>
        <taxon>Bacteria</taxon>
        <taxon>Candidatus Yanofskyibacteriota</taxon>
    </lineage>
</organism>
<evidence type="ECO:0000256" key="4">
    <source>
        <dbReference type="ARBA" id="ARBA00022692"/>
    </source>
</evidence>
<evidence type="ECO:0000256" key="2">
    <source>
        <dbReference type="ARBA" id="ARBA00005801"/>
    </source>
</evidence>
<keyword evidence="5 7" id="KW-1133">Transmembrane helix</keyword>
<evidence type="ECO:0000259" key="8">
    <source>
        <dbReference type="Pfam" id="PF01478"/>
    </source>
</evidence>
<dbReference type="InterPro" id="IPR050882">
    <property type="entry name" value="Prepilin_peptidase/N-MTase"/>
</dbReference>
<sequence>MTLVFSFVFIFLIGLSLGSFLSVLVVRLPLGEKGIAAGRSHCPHCRHQLAWYDLAPFLSYLLVRGHCRYCRQKISIVYPIIELATATVFVTYFYRTELSFDFSIIFQLFFLLIFISVIFSDFLYFIIPDKIIIPAIALAAIYPLLFQRGAIWNLLITGLVLSGIFAIIFIVSCGKWIGFGDVKLVTLIGLLFGYPLGFLAVIFSIWSGALWGIMLMALRRATMKTALPFGIFLSVVSIVFIIFQNEIQILKIYF</sequence>